<dbReference type="InterPro" id="IPR011013">
    <property type="entry name" value="Gal_mutarotase_sf_dom"/>
</dbReference>
<dbReference type="EnsemblPlants" id="ONIVA07G01690.1">
    <property type="protein sequence ID" value="ONIVA07G01690.1"/>
    <property type="gene ID" value="ONIVA07G01690"/>
</dbReference>
<evidence type="ECO:0000256" key="3">
    <source>
        <dbReference type="ARBA" id="ARBA00023235"/>
    </source>
</evidence>
<dbReference type="InterPro" id="IPR008183">
    <property type="entry name" value="Aldose_1/G6P_1-epimerase"/>
</dbReference>
<reference evidence="9" key="1">
    <citation type="submission" date="2015-04" db="UniProtKB">
        <authorList>
            <consortium name="EnsemblPlants"/>
        </authorList>
    </citation>
    <scope>IDENTIFICATION</scope>
    <source>
        <strain evidence="9">SL10</strain>
    </source>
</reference>
<keyword evidence="10" id="KW-1185">Reference proteome</keyword>
<dbReference type="GO" id="GO:0030246">
    <property type="term" value="F:carbohydrate binding"/>
    <property type="evidence" value="ECO:0007669"/>
    <property type="project" value="InterPro"/>
</dbReference>
<feature type="binding site" evidence="7">
    <location>
        <position position="243"/>
    </location>
    <ligand>
        <name>beta-D-galactose</name>
        <dbReference type="ChEBI" id="CHEBI:27667"/>
    </ligand>
</feature>
<feature type="active site" description="Proton donor" evidence="6">
    <location>
        <position position="177"/>
    </location>
</feature>
<feature type="binding site" evidence="8">
    <location>
        <begin position="77"/>
        <end position="78"/>
    </location>
    <ligand>
        <name>beta-D-galactose</name>
        <dbReference type="ChEBI" id="CHEBI:27667"/>
    </ligand>
</feature>
<dbReference type="STRING" id="4536.A0A0E0HWM4"/>
<protein>
    <recommendedName>
        <fullName evidence="5">Aldose 1-epimerase</fullName>
        <ecNumber evidence="5">5.1.3.3</ecNumber>
    </recommendedName>
</protein>
<evidence type="ECO:0000313" key="9">
    <source>
        <dbReference type="EnsemblPlants" id="ONIVA07G01690.1"/>
    </source>
</evidence>
<dbReference type="HOGENOM" id="CLU_031753_2_0_1"/>
<evidence type="ECO:0000313" key="10">
    <source>
        <dbReference type="Proteomes" id="UP000006591"/>
    </source>
</evidence>
<evidence type="ECO:0000256" key="1">
    <source>
        <dbReference type="ARBA" id="ARBA00005028"/>
    </source>
</evidence>
<dbReference type="InterPro" id="IPR014718">
    <property type="entry name" value="GH-type_carb-bd"/>
</dbReference>
<feature type="binding site" evidence="8">
    <location>
        <begin position="177"/>
        <end position="179"/>
    </location>
    <ligand>
        <name>beta-D-galactose</name>
        <dbReference type="ChEBI" id="CHEBI:27667"/>
    </ligand>
</feature>
<dbReference type="NCBIfam" id="NF008277">
    <property type="entry name" value="PRK11055.1"/>
    <property type="match status" value="1"/>
</dbReference>
<dbReference type="GO" id="GO:0006006">
    <property type="term" value="P:glucose metabolic process"/>
    <property type="evidence" value="ECO:0007669"/>
    <property type="project" value="TreeGrafter"/>
</dbReference>
<accession>A0A0E0HWM4</accession>
<dbReference type="UniPathway" id="UPA00242"/>
<comment type="pathway">
    <text evidence="1 5">Carbohydrate metabolism; hexose metabolism.</text>
</comment>
<dbReference type="Gene3D" id="2.70.98.10">
    <property type="match status" value="1"/>
</dbReference>
<dbReference type="eggNOG" id="KOG1604">
    <property type="taxonomic scope" value="Eukaryota"/>
</dbReference>
<dbReference type="PANTHER" id="PTHR10091">
    <property type="entry name" value="ALDOSE-1-EPIMERASE"/>
    <property type="match status" value="1"/>
</dbReference>
<reference evidence="9" key="2">
    <citation type="submission" date="2018-04" db="EMBL/GenBank/DDBJ databases">
        <title>OnivRS2 (Oryza nivara Reference Sequence Version 2).</title>
        <authorList>
            <person name="Zhang J."/>
            <person name="Kudrna D."/>
            <person name="Lee S."/>
            <person name="Talag J."/>
            <person name="Rajasekar S."/>
            <person name="Welchert J."/>
            <person name="Hsing Y.-I."/>
            <person name="Wing R.A."/>
        </authorList>
    </citation>
    <scope>NUCLEOTIDE SEQUENCE [LARGE SCALE GENOMIC DNA]</scope>
    <source>
        <strain evidence="9">SL10</strain>
    </source>
</reference>
<keyword evidence="3 5" id="KW-0413">Isomerase</keyword>
<dbReference type="CDD" id="cd09019">
    <property type="entry name" value="galactose_mutarotase_like"/>
    <property type="match status" value="1"/>
</dbReference>
<dbReference type="EC" id="5.1.3.3" evidence="5"/>
<dbReference type="FunFam" id="2.70.98.10:FF:000012">
    <property type="entry name" value="Aldose 1-epimerase"/>
    <property type="match status" value="1"/>
</dbReference>
<dbReference type="InterPro" id="IPR015443">
    <property type="entry name" value="Aldose_1-epimerase"/>
</dbReference>
<sequence length="377" mass="40909">MAAEEILELSNGRITAKIAAWGATITSLIVPDAHGNLADVVLGFDTLEPYMEYVGTGKGGQKGISPYFGCIVGRVANRIKEGKFTLNGVEYSLAINNGPNSLHGGLKGFDKVVWDVVERKSECPSITFQYHSKDGEEGYPGDVTVRATYSLPDSTTLRLDMEAVAENKATPINLAQHTYWNLAGHNSGDTLDHSIQIWGKHITPVDENTIPTGEIMPVKGTPFDFTTEHKIGARINDVPGGYDHNYVLDSGEEKNGLKHAAKLKDSSNSRTLDLWTDAPGMQFYTANYVDGVTGKGGAVYGKHSGVCLETQGFPNAINQPNFPSVVVQPEVRTEQNRIFSQYQLSRAHPTVSILGEMMMTPARLVSPTVGLIPTTEL</sequence>
<evidence type="ECO:0000256" key="8">
    <source>
        <dbReference type="PIRSR" id="PIRSR005096-3"/>
    </source>
</evidence>
<dbReference type="Gramene" id="ONIVA07G01690.1">
    <property type="protein sequence ID" value="ONIVA07G01690.1"/>
    <property type="gene ID" value="ONIVA07G01690"/>
</dbReference>
<evidence type="ECO:0000256" key="2">
    <source>
        <dbReference type="ARBA" id="ARBA00006206"/>
    </source>
</evidence>
<evidence type="ECO:0000256" key="5">
    <source>
        <dbReference type="PIRNR" id="PIRNR005096"/>
    </source>
</evidence>
<dbReference type="AlphaFoldDB" id="A0A0E0HWM4"/>
<dbReference type="GO" id="GO:0004034">
    <property type="term" value="F:aldose 1-epimerase activity"/>
    <property type="evidence" value="ECO:0007669"/>
    <property type="project" value="UniProtKB-EC"/>
</dbReference>
<keyword evidence="4 5" id="KW-0119">Carbohydrate metabolism</keyword>
<dbReference type="InterPro" id="IPR047215">
    <property type="entry name" value="Galactose_mutarotase-like"/>
</dbReference>
<evidence type="ECO:0000256" key="4">
    <source>
        <dbReference type="ARBA" id="ARBA00023277"/>
    </source>
</evidence>
<name>A0A0E0HWM4_ORYNI</name>
<comment type="catalytic activity">
    <reaction evidence="5">
        <text>alpha-D-glucose = beta-D-glucose</text>
        <dbReference type="Rhea" id="RHEA:10264"/>
        <dbReference type="ChEBI" id="CHEBI:15903"/>
        <dbReference type="ChEBI" id="CHEBI:17925"/>
        <dbReference type="EC" id="5.1.3.3"/>
    </reaction>
</comment>
<comment type="similarity">
    <text evidence="2 5">Belongs to the aldose epimerase family.</text>
</comment>
<dbReference type="OMA" id="IYHHISR"/>
<dbReference type="Proteomes" id="UP000006591">
    <property type="component" value="Chromosome 7"/>
</dbReference>
<evidence type="ECO:0000256" key="6">
    <source>
        <dbReference type="PIRSR" id="PIRSR005096-1"/>
    </source>
</evidence>
<organism evidence="9">
    <name type="scientific">Oryza nivara</name>
    <name type="common">Indian wild rice</name>
    <name type="synonym">Oryza sativa f. spontanea</name>
    <dbReference type="NCBI Taxonomy" id="4536"/>
    <lineage>
        <taxon>Eukaryota</taxon>
        <taxon>Viridiplantae</taxon>
        <taxon>Streptophyta</taxon>
        <taxon>Embryophyta</taxon>
        <taxon>Tracheophyta</taxon>
        <taxon>Spermatophyta</taxon>
        <taxon>Magnoliopsida</taxon>
        <taxon>Liliopsida</taxon>
        <taxon>Poales</taxon>
        <taxon>Poaceae</taxon>
        <taxon>BOP clade</taxon>
        <taxon>Oryzoideae</taxon>
        <taxon>Oryzeae</taxon>
        <taxon>Oryzinae</taxon>
        <taxon>Oryza</taxon>
    </lineage>
</organism>
<evidence type="ECO:0000256" key="7">
    <source>
        <dbReference type="PIRSR" id="PIRSR005096-2"/>
    </source>
</evidence>
<dbReference type="PIRSF" id="PIRSF005096">
    <property type="entry name" value="GALM"/>
    <property type="match status" value="1"/>
</dbReference>
<dbReference type="Pfam" id="PF01263">
    <property type="entry name" value="Aldose_epim"/>
    <property type="match status" value="1"/>
</dbReference>
<feature type="active site" description="Proton acceptor" evidence="6">
    <location>
        <position position="309"/>
    </location>
</feature>
<proteinExistence type="inferred from homology"/>
<dbReference type="SUPFAM" id="SSF74650">
    <property type="entry name" value="Galactose mutarotase-like"/>
    <property type="match status" value="1"/>
</dbReference>
<dbReference type="GO" id="GO:0033499">
    <property type="term" value="P:galactose catabolic process via UDP-galactose, Leloir pathway"/>
    <property type="evidence" value="ECO:0007669"/>
    <property type="project" value="TreeGrafter"/>
</dbReference>
<dbReference type="PANTHER" id="PTHR10091:SF49">
    <property type="entry name" value="ALDOSE 1-EPIMERASE"/>
    <property type="match status" value="1"/>
</dbReference>